<comment type="caution">
    <text evidence="1">The sequence shown here is derived from an EMBL/GenBank/DDBJ whole genome shotgun (WGS) entry which is preliminary data.</text>
</comment>
<reference evidence="1 2" key="1">
    <citation type="submission" date="2017-09" db="EMBL/GenBank/DDBJ databases">
        <title>Genomics of the genus Arcobacter.</title>
        <authorList>
            <person name="Perez-Cataluna A."/>
            <person name="Figueras M.J."/>
            <person name="Salas-Masso N."/>
        </authorList>
    </citation>
    <scope>NUCLEOTIDE SEQUENCE [LARGE SCALE GENOMIC DNA]</scope>
    <source>
        <strain evidence="1 2">CECT 7834</strain>
    </source>
</reference>
<keyword evidence="2" id="KW-1185">Reference proteome</keyword>
<accession>A0A6M8NQW7</accession>
<protein>
    <submittedName>
        <fullName evidence="1">Uncharacterized protein</fullName>
    </submittedName>
</protein>
<dbReference type="EMBL" id="NXII01000035">
    <property type="protein sequence ID" value="RXI37132.1"/>
    <property type="molecule type" value="Genomic_DNA"/>
</dbReference>
<dbReference type="RefSeq" id="WP_129014677.1">
    <property type="nucleotide sequence ID" value="NZ_CBCSEI010000025.1"/>
</dbReference>
<organism evidence="1 2">
    <name type="scientific">Arcobacter cloacae</name>
    <dbReference type="NCBI Taxonomy" id="1054034"/>
    <lineage>
        <taxon>Bacteria</taxon>
        <taxon>Pseudomonadati</taxon>
        <taxon>Campylobacterota</taxon>
        <taxon>Epsilonproteobacteria</taxon>
        <taxon>Campylobacterales</taxon>
        <taxon>Arcobacteraceae</taxon>
        <taxon>Arcobacter</taxon>
    </lineage>
</organism>
<gene>
    <name evidence="1" type="ORF">CP963_13585</name>
</gene>
<proteinExistence type="predicted"/>
<name>A0A6M8NQW7_9BACT</name>
<sequence length="68" mass="8327">MLNPKTIIELDYQFDKSQIDELKKFLDKYFNIYDHEIKIYKVEDYAKQSLFAQSVFDEIQKELERESN</sequence>
<evidence type="ECO:0000313" key="1">
    <source>
        <dbReference type="EMBL" id="RXI37132.1"/>
    </source>
</evidence>
<evidence type="ECO:0000313" key="2">
    <source>
        <dbReference type="Proteomes" id="UP000290378"/>
    </source>
</evidence>
<dbReference type="Proteomes" id="UP000290378">
    <property type="component" value="Unassembled WGS sequence"/>
</dbReference>
<dbReference type="AlphaFoldDB" id="A0A6M8NQW7"/>